<comment type="caution">
    <text evidence="2">The sequence shown here is derived from an EMBL/GenBank/DDBJ whole genome shotgun (WGS) entry which is preliminary data.</text>
</comment>
<reference evidence="2" key="1">
    <citation type="submission" date="2023-10" db="EMBL/GenBank/DDBJ databases">
        <authorList>
            <person name="Chen Y."/>
            <person name="Shah S."/>
            <person name="Dougan E. K."/>
            <person name="Thang M."/>
            <person name="Chan C."/>
        </authorList>
    </citation>
    <scope>NUCLEOTIDE SEQUENCE [LARGE SCALE GENOMIC DNA]</scope>
</reference>
<feature type="non-terminal residue" evidence="2">
    <location>
        <position position="239"/>
    </location>
</feature>
<protein>
    <recommendedName>
        <fullName evidence="4">Subtilisin</fullName>
    </recommendedName>
</protein>
<gene>
    <name evidence="2" type="ORF">PCOR1329_LOCUS53837</name>
</gene>
<sequence length="239" mass="24908">MYVHQGTQTWGAERGPDVGPDGVRRGRWADGIDEDSLLAVDFGEDRSWVEDASSTKKQEFDDGGGFIPTVQHVMGDQQDGQGVDEAGTAHGCKVDTAEAAGELNVASDVVPAVTSKEVQIVSGVVDSGGTGECNVVALGKVRKKTGNMNSKGQSVAVGSGSDQLILELKQTFATLDTHGDGAPDSDVLAGAFVALGFEAKVVHQVILDVVMHGSGSIGCVAFFELVQGLIYHGFSVFLQ</sequence>
<name>A0ABN9V1W2_9DINO</name>
<evidence type="ECO:0000313" key="3">
    <source>
        <dbReference type="Proteomes" id="UP001189429"/>
    </source>
</evidence>
<proteinExistence type="predicted"/>
<evidence type="ECO:0008006" key="4">
    <source>
        <dbReference type="Google" id="ProtNLM"/>
    </source>
</evidence>
<keyword evidence="3" id="KW-1185">Reference proteome</keyword>
<organism evidence="2 3">
    <name type="scientific">Prorocentrum cordatum</name>
    <dbReference type="NCBI Taxonomy" id="2364126"/>
    <lineage>
        <taxon>Eukaryota</taxon>
        <taxon>Sar</taxon>
        <taxon>Alveolata</taxon>
        <taxon>Dinophyceae</taxon>
        <taxon>Prorocentrales</taxon>
        <taxon>Prorocentraceae</taxon>
        <taxon>Prorocentrum</taxon>
    </lineage>
</organism>
<evidence type="ECO:0000313" key="2">
    <source>
        <dbReference type="EMBL" id="CAK0866728.1"/>
    </source>
</evidence>
<feature type="compositionally biased region" description="Polar residues" evidence="1">
    <location>
        <begin position="1"/>
        <end position="10"/>
    </location>
</feature>
<accession>A0ABN9V1W2</accession>
<dbReference type="EMBL" id="CAUYUJ010016566">
    <property type="protein sequence ID" value="CAK0866728.1"/>
    <property type="molecule type" value="Genomic_DNA"/>
</dbReference>
<evidence type="ECO:0000256" key="1">
    <source>
        <dbReference type="SAM" id="MobiDB-lite"/>
    </source>
</evidence>
<dbReference type="Proteomes" id="UP001189429">
    <property type="component" value="Unassembled WGS sequence"/>
</dbReference>
<feature type="region of interest" description="Disordered" evidence="1">
    <location>
        <begin position="1"/>
        <end position="23"/>
    </location>
</feature>